<dbReference type="AlphaFoldDB" id="A0AB39KXW0"/>
<dbReference type="InterPro" id="IPR036390">
    <property type="entry name" value="WH_DNA-bd_sf"/>
</dbReference>
<reference evidence="1" key="1">
    <citation type="submission" date="2024-06" db="EMBL/GenBank/DDBJ databases">
        <title>Caulobacter inopinatus, sp. nov.</title>
        <authorList>
            <person name="Donachie S.P."/>
        </authorList>
    </citation>
    <scope>NUCLEOTIDE SEQUENCE</scope>
    <source>
        <strain evidence="1">73W</strain>
    </source>
</reference>
<proteinExistence type="predicted"/>
<gene>
    <name evidence="1" type="ORF">ABOZ73_06725</name>
</gene>
<sequence>MLDQVSLSAVDFHSPFLKTALASLGYVRDLVRITADRSDLVEALAFTTALDANMAPVDRDAELAVLYGRLDKSAPDDLRRPVSINSVAQSLGLPFETVRRRFVALTARGLCISTPNGVIIPNSAVTSPEYGALQEARYERTRQFFLSLRAAGIVEAPLAAHEEADDPLIRAANRVVSEYALRICPALVALTGNVLTSLVLLELVLENIADLDAADLPAWMADPLQYATPRRIVSLVDGLPLSRETIRRHLQLLEDAGFCQRRRQGYVAVPQRAAAPELFRLAETNDTDLRRMLGRLERLGVLARWEREAASRTK</sequence>
<name>A0AB39KXW0_9CAUL</name>
<protein>
    <submittedName>
        <fullName evidence="1">Uncharacterized protein</fullName>
    </submittedName>
</protein>
<accession>A0AB39KXW0</accession>
<dbReference type="Gene3D" id="1.10.10.10">
    <property type="entry name" value="Winged helix-like DNA-binding domain superfamily/Winged helix DNA-binding domain"/>
    <property type="match status" value="1"/>
</dbReference>
<dbReference type="RefSeq" id="WP_369061758.1">
    <property type="nucleotide sequence ID" value="NZ_CP158375.1"/>
</dbReference>
<dbReference type="SUPFAM" id="SSF46785">
    <property type="entry name" value="Winged helix' DNA-binding domain"/>
    <property type="match status" value="1"/>
</dbReference>
<evidence type="ECO:0000313" key="1">
    <source>
        <dbReference type="EMBL" id="XDO98104.1"/>
    </source>
</evidence>
<organism evidence="1">
    <name type="scientific">Caulobacter sp. 73W</name>
    <dbReference type="NCBI Taxonomy" id="3161137"/>
    <lineage>
        <taxon>Bacteria</taxon>
        <taxon>Pseudomonadati</taxon>
        <taxon>Pseudomonadota</taxon>
        <taxon>Alphaproteobacteria</taxon>
        <taxon>Caulobacterales</taxon>
        <taxon>Caulobacteraceae</taxon>
        <taxon>Caulobacter</taxon>
    </lineage>
</organism>
<dbReference type="InterPro" id="IPR036388">
    <property type="entry name" value="WH-like_DNA-bd_sf"/>
</dbReference>
<dbReference type="EMBL" id="CP158375">
    <property type="protein sequence ID" value="XDO98104.1"/>
    <property type="molecule type" value="Genomic_DNA"/>
</dbReference>